<comment type="caution">
    <text evidence="2">The sequence shown here is derived from an EMBL/GenBank/DDBJ whole genome shotgun (WGS) entry which is preliminary data.</text>
</comment>
<dbReference type="Gene3D" id="3.10.450.50">
    <property type="match status" value="1"/>
</dbReference>
<evidence type="ECO:0000313" key="3">
    <source>
        <dbReference type="Proteomes" id="UP001522462"/>
    </source>
</evidence>
<dbReference type="InterPro" id="IPR032710">
    <property type="entry name" value="NTF2-like_dom_sf"/>
</dbReference>
<dbReference type="RefSeq" id="WP_243913141.1">
    <property type="nucleotide sequence ID" value="NZ_JAAECY010000018.1"/>
</dbReference>
<organism evidence="2 3">
    <name type="scientific">Pseudolactococcus paracarnosus</name>
    <dbReference type="NCBI Taxonomy" id="2749962"/>
    <lineage>
        <taxon>Bacteria</taxon>
        <taxon>Bacillati</taxon>
        <taxon>Bacillota</taxon>
        <taxon>Bacilli</taxon>
        <taxon>Lactobacillales</taxon>
        <taxon>Streptococcaceae</taxon>
        <taxon>Pseudolactococcus</taxon>
    </lineage>
</organism>
<accession>A0ABT0AIG8</accession>
<dbReference type="Proteomes" id="UP001522462">
    <property type="component" value="Unassembled WGS sequence"/>
</dbReference>
<gene>
    <name evidence="2" type="ORF">GYN19_00045</name>
</gene>
<proteinExistence type="predicted"/>
<dbReference type="EMBL" id="JAAEDA010000001">
    <property type="protein sequence ID" value="MCJ1976347.1"/>
    <property type="molecule type" value="Genomic_DNA"/>
</dbReference>
<evidence type="ECO:0000259" key="1">
    <source>
        <dbReference type="Pfam" id="PF12680"/>
    </source>
</evidence>
<protein>
    <recommendedName>
        <fullName evidence="1">SnoaL-like domain-containing protein</fullName>
    </recommendedName>
</protein>
<keyword evidence="3" id="KW-1185">Reference proteome</keyword>
<dbReference type="Pfam" id="PF12680">
    <property type="entry name" value="SnoaL_2"/>
    <property type="match status" value="1"/>
</dbReference>
<evidence type="ECO:0000313" key="2">
    <source>
        <dbReference type="EMBL" id="MCJ1976347.1"/>
    </source>
</evidence>
<dbReference type="SUPFAM" id="SSF54427">
    <property type="entry name" value="NTF2-like"/>
    <property type="match status" value="1"/>
</dbReference>
<name>A0ABT0AIG8_9LACT</name>
<sequence>MTQQQVEKHLVLFQAYTRSWVSMDIDAFLSSLDEKVTIIECFGASYYGELEAKQWFAHWHHNKDNQVIDWCIDQHYFDAHSMTSIFEWEFTYRYKGDHRSFSGTTVLRVKYNKIVYMREYEAKKDIYRPFK</sequence>
<dbReference type="InterPro" id="IPR037401">
    <property type="entry name" value="SnoaL-like"/>
</dbReference>
<feature type="domain" description="SnoaL-like" evidence="1">
    <location>
        <begin position="14"/>
        <end position="116"/>
    </location>
</feature>
<reference evidence="2 3" key="1">
    <citation type="journal article" date="2022" name="Microbiol. Res.">
        <title>Comparative genome analysis, predicted lifestyle and antimicrobial strategies of Lactococcus carnosus and Lactococcus paracarnosus isolated from meat.</title>
        <authorList>
            <person name="Werum V."/>
            <person name="Ehrmann M."/>
            <person name="Vogel R."/>
            <person name="Hilgarth M."/>
        </authorList>
    </citation>
    <scope>NUCLEOTIDE SEQUENCE [LARGE SCALE GENOMIC DNA]</scope>
    <source>
        <strain evidence="2 3">TMW21897</strain>
    </source>
</reference>